<comment type="caution">
    <text evidence="9">The sequence shown here is derived from an EMBL/GenBank/DDBJ whole genome shotgun (WGS) entry which is preliminary data.</text>
</comment>
<name>A0A9W6CWI7_9MICO</name>
<keyword evidence="5 7" id="KW-0472">Membrane</keyword>
<protein>
    <submittedName>
        <fullName evidence="9">RND transporter</fullName>
    </submittedName>
</protein>
<feature type="transmembrane region" description="Helical" evidence="7">
    <location>
        <begin position="578"/>
        <end position="599"/>
    </location>
</feature>
<evidence type="ECO:0000256" key="3">
    <source>
        <dbReference type="ARBA" id="ARBA00022692"/>
    </source>
</evidence>
<dbReference type="PANTHER" id="PTHR33406:SF13">
    <property type="entry name" value="MEMBRANE PROTEIN YDFJ"/>
    <property type="match status" value="1"/>
</dbReference>
<accession>A0A9W6CWI7</accession>
<keyword evidence="10" id="KW-1185">Reference proteome</keyword>
<comment type="subcellular location">
    <subcellularLocation>
        <location evidence="1">Cell membrane</location>
        <topology evidence="1">Multi-pass membrane protein</topology>
    </subcellularLocation>
</comment>
<sequence length="937" mass="96166">MSAALFALGRWAYRARRLVVVGWALVLAALLGIAWLVGVGTDNTYAFPGTQSQDALDSLSRTFPQFSGTSAQLVAVAPDGGSVTDPAFQQAVEDAITAIEAIPQVSGATDPYGGTSTANIATDDSAVLVPIQLSVVATAVEPSTSDALQAEGTTLQQALPDGSQVAVGGALYSQVDPGIGISELTSLLIALVVLLLTFGSLVAAGMPLVTAITGVGVAVAIVLTGTQWVTVTSTAPLLAVMLGLAVGVDYALFIVSRHQDQLKHGMPPEESAPRAVATAGSAVAFAATTVIIALLGLSVAQIPFLTVTGVSAGLAVASAAAVALTLTPALLGFAGWRVVRRRDRPGAADDATGDDESEADAPEQASQDDEPPPEASAPRPGGFFGHWVRAVTKWPPVTIVLVTGLLALAAFPALGLRLALPDSGSLPEGSPGRVTYDLIAEHFGAGANGPLILTGSVIQSTDPVTLVDDIAAEVADVAGVASVPLATPNETGDTAVIQVIPTGAPDSAETEQLVQRLRGLHDHFVEQYAVSLAVTGYTALGIDISERLGASMLPFGLLVVGLSLVLLAMVFRSVVVPVTAALGYALSIGAAFGLTSLVFVDGFLAGPLNVESVGSVTSFMPIIVMGVLFGLAMDYEVFLVSRMREDWVHHHDPRPAVERGFHASARVVTAAAIIMTSVFGGFILNGEASMQPIAFGLAVGVAIDAFIVRMTLIPAVLMAFGRHAWWLPAWLDRVLPAFDVEGEGLTKEDALASWPEPGDRLAIAAEWCRHERMPLEADALDIRVPAGDVLVVSGGTRASRTDLLLALTGRLAVTDGRCKVAGLVLPTRAASVRGRSAVADLGGDDPVAALLAALDGDPGLVALDRADGVADPATRVELRGILDDARRSAAARTGHPLTLVVAGTAAADVADLLPAGAARVALELADAPQLAESWGRS</sequence>
<dbReference type="SUPFAM" id="SSF82866">
    <property type="entry name" value="Multidrug efflux transporter AcrB transmembrane domain"/>
    <property type="match status" value="2"/>
</dbReference>
<dbReference type="Pfam" id="PF03176">
    <property type="entry name" value="MMPL"/>
    <property type="match status" value="2"/>
</dbReference>
<keyword evidence="3 7" id="KW-0812">Transmembrane</keyword>
<dbReference type="Gene3D" id="1.20.1640.10">
    <property type="entry name" value="Multidrug efflux transporter AcrB transmembrane domain"/>
    <property type="match status" value="2"/>
</dbReference>
<proteinExistence type="predicted"/>
<dbReference type="InterPro" id="IPR004869">
    <property type="entry name" value="MMPL_dom"/>
</dbReference>
<feature type="transmembrane region" description="Helical" evidence="7">
    <location>
        <begin position="208"/>
        <end position="229"/>
    </location>
</feature>
<evidence type="ECO:0000256" key="6">
    <source>
        <dbReference type="SAM" id="MobiDB-lite"/>
    </source>
</evidence>
<feature type="transmembrane region" description="Helical" evidence="7">
    <location>
        <begin position="276"/>
        <end position="300"/>
    </location>
</feature>
<organism evidence="9 10">
    <name type="scientific">Agromyces rhizosphaerae</name>
    <dbReference type="NCBI Taxonomy" id="88374"/>
    <lineage>
        <taxon>Bacteria</taxon>
        <taxon>Bacillati</taxon>
        <taxon>Actinomycetota</taxon>
        <taxon>Actinomycetes</taxon>
        <taxon>Micrococcales</taxon>
        <taxon>Microbacteriaceae</taxon>
        <taxon>Agromyces</taxon>
    </lineage>
</organism>
<feature type="transmembrane region" description="Helical" evidence="7">
    <location>
        <begin position="695"/>
        <end position="720"/>
    </location>
</feature>
<evidence type="ECO:0000256" key="7">
    <source>
        <dbReference type="SAM" id="Phobius"/>
    </source>
</evidence>
<feature type="region of interest" description="Disordered" evidence="6">
    <location>
        <begin position="344"/>
        <end position="379"/>
    </location>
</feature>
<dbReference type="InterPro" id="IPR000731">
    <property type="entry name" value="SSD"/>
</dbReference>
<evidence type="ECO:0000256" key="1">
    <source>
        <dbReference type="ARBA" id="ARBA00004651"/>
    </source>
</evidence>
<feature type="transmembrane region" description="Helical" evidence="7">
    <location>
        <begin position="179"/>
        <end position="201"/>
    </location>
</feature>
<keyword evidence="2" id="KW-1003">Cell membrane</keyword>
<keyword evidence="4 7" id="KW-1133">Transmembrane helix</keyword>
<dbReference type="InterPro" id="IPR050545">
    <property type="entry name" value="Mycobact_MmpL"/>
</dbReference>
<dbReference type="RefSeq" id="WP_281882635.1">
    <property type="nucleotide sequence ID" value="NZ_BSDP01000001.1"/>
</dbReference>
<reference evidence="9" key="1">
    <citation type="submission" date="2022-12" db="EMBL/GenBank/DDBJ databases">
        <title>Reference genome sequencing for broad-spectrum identification of bacterial and archaeal isolates by mass spectrometry.</title>
        <authorList>
            <person name="Sekiguchi Y."/>
            <person name="Tourlousse D.M."/>
        </authorList>
    </citation>
    <scope>NUCLEOTIDE SEQUENCE</scope>
    <source>
        <strain evidence="9">14</strain>
    </source>
</reference>
<dbReference type="PROSITE" id="PS50156">
    <property type="entry name" value="SSD"/>
    <property type="match status" value="1"/>
</dbReference>
<feature type="transmembrane region" description="Helical" evidence="7">
    <location>
        <begin position="312"/>
        <end position="334"/>
    </location>
</feature>
<feature type="transmembrane region" description="Helical" evidence="7">
    <location>
        <begin position="235"/>
        <end position="255"/>
    </location>
</feature>
<evidence type="ECO:0000259" key="8">
    <source>
        <dbReference type="PROSITE" id="PS50156"/>
    </source>
</evidence>
<dbReference type="Proteomes" id="UP001144396">
    <property type="component" value="Unassembled WGS sequence"/>
</dbReference>
<dbReference type="AlphaFoldDB" id="A0A9W6CWI7"/>
<evidence type="ECO:0000256" key="5">
    <source>
        <dbReference type="ARBA" id="ARBA00023136"/>
    </source>
</evidence>
<evidence type="ECO:0000256" key="2">
    <source>
        <dbReference type="ARBA" id="ARBA00022475"/>
    </source>
</evidence>
<evidence type="ECO:0000313" key="9">
    <source>
        <dbReference type="EMBL" id="GLI26619.1"/>
    </source>
</evidence>
<feature type="transmembrane region" description="Helical" evidence="7">
    <location>
        <begin position="661"/>
        <end position="683"/>
    </location>
</feature>
<dbReference type="PANTHER" id="PTHR33406">
    <property type="entry name" value="MEMBRANE PROTEIN MJ1562-RELATED"/>
    <property type="match status" value="1"/>
</dbReference>
<gene>
    <name evidence="9" type="ORF">ARHIZOSPH14_08610</name>
</gene>
<feature type="transmembrane region" description="Helical" evidence="7">
    <location>
        <begin position="619"/>
        <end position="640"/>
    </location>
</feature>
<dbReference type="EMBL" id="BSDP01000001">
    <property type="protein sequence ID" value="GLI26619.1"/>
    <property type="molecule type" value="Genomic_DNA"/>
</dbReference>
<dbReference type="GO" id="GO:0005886">
    <property type="term" value="C:plasma membrane"/>
    <property type="evidence" value="ECO:0007669"/>
    <property type="project" value="UniProtKB-SubCell"/>
</dbReference>
<feature type="domain" description="SSD" evidence="8">
    <location>
        <begin position="184"/>
        <end position="333"/>
    </location>
</feature>
<feature type="compositionally biased region" description="Acidic residues" evidence="6">
    <location>
        <begin position="351"/>
        <end position="372"/>
    </location>
</feature>
<evidence type="ECO:0000313" key="10">
    <source>
        <dbReference type="Proteomes" id="UP001144396"/>
    </source>
</evidence>
<feature type="transmembrane region" description="Helical" evidence="7">
    <location>
        <begin position="399"/>
        <end position="420"/>
    </location>
</feature>
<feature type="transmembrane region" description="Helical" evidence="7">
    <location>
        <begin position="552"/>
        <end position="571"/>
    </location>
</feature>
<evidence type="ECO:0000256" key="4">
    <source>
        <dbReference type="ARBA" id="ARBA00022989"/>
    </source>
</evidence>
<feature type="transmembrane region" description="Helical" evidence="7">
    <location>
        <begin position="18"/>
        <end position="38"/>
    </location>
</feature>